<evidence type="ECO:0008006" key="4">
    <source>
        <dbReference type="Google" id="ProtNLM"/>
    </source>
</evidence>
<feature type="chain" id="PRO_5017733328" description="Outer membrane beta-barrel porin/alpha-amylase" evidence="1">
    <location>
        <begin position="24"/>
        <end position="319"/>
    </location>
</feature>
<dbReference type="RefSeq" id="WP_115835820.1">
    <property type="nucleotide sequence ID" value="NZ_CP025086.1"/>
</dbReference>
<feature type="signal peptide" evidence="1">
    <location>
        <begin position="1"/>
        <end position="23"/>
    </location>
</feature>
<accession>A0A3D9Z0W2</accession>
<reference evidence="2 3" key="1">
    <citation type="submission" date="2018-08" db="EMBL/GenBank/DDBJ databases">
        <title>Genomic Encyclopedia of Type Strains, Phase IV (KMG-IV): sequencing the most valuable type-strain genomes for metagenomic binning, comparative biology and taxonomic classification.</title>
        <authorList>
            <person name="Goeker M."/>
        </authorList>
    </citation>
    <scope>NUCLEOTIDE SEQUENCE [LARGE SCALE GENOMIC DNA]</scope>
    <source>
        <strain evidence="2 3">BW863</strain>
    </source>
</reference>
<proteinExistence type="predicted"/>
<dbReference type="OrthoDB" id="7252930at2"/>
<organism evidence="2 3">
    <name type="scientific">Methylovirgula ligni</name>
    <dbReference type="NCBI Taxonomy" id="569860"/>
    <lineage>
        <taxon>Bacteria</taxon>
        <taxon>Pseudomonadati</taxon>
        <taxon>Pseudomonadota</taxon>
        <taxon>Alphaproteobacteria</taxon>
        <taxon>Hyphomicrobiales</taxon>
        <taxon>Beijerinckiaceae</taxon>
        <taxon>Methylovirgula</taxon>
    </lineage>
</organism>
<sequence length="319" mass="34080">MIRHFTCASAAAALLLAANPLYAHTIVGNRVFPATLTIDDPGVNDELALPAFSYLQAANPDGTPGTTSYSLAWEYAKTITPDFGISIGSDGYTWQRNPQAEGWSNIETEAKFAFYQDPGHEFIMSAAVSAEIGNTGSPQSASLPSDPFSTITPKFFIGKGFGDASADWARPFAVTGEVDYSIPTVTINSDGSYNPTMLTYGASLQYSLLYENSFVHQLPDVFNRLIPAFEGIFSTPVANQGPVIPGEFSPYETTGVVGPSLYYIGQYFEIGVMAQVPINRASGDHVGALAVLDIFLDDVAPTSLGKPLFGAPLSPLARY</sequence>
<dbReference type="EMBL" id="QUMO01000002">
    <property type="protein sequence ID" value="REF87640.1"/>
    <property type="molecule type" value="Genomic_DNA"/>
</dbReference>
<gene>
    <name evidence="2" type="ORF">DES32_1263</name>
</gene>
<dbReference type="AlphaFoldDB" id="A0A3D9Z0W2"/>
<evidence type="ECO:0000256" key="1">
    <source>
        <dbReference type="SAM" id="SignalP"/>
    </source>
</evidence>
<comment type="caution">
    <text evidence="2">The sequence shown here is derived from an EMBL/GenBank/DDBJ whole genome shotgun (WGS) entry which is preliminary data.</text>
</comment>
<dbReference type="Proteomes" id="UP000256900">
    <property type="component" value="Unassembled WGS sequence"/>
</dbReference>
<keyword evidence="3" id="KW-1185">Reference proteome</keyword>
<keyword evidence="1" id="KW-0732">Signal</keyword>
<protein>
    <recommendedName>
        <fullName evidence="4">Outer membrane beta-barrel porin/alpha-amylase</fullName>
    </recommendedName>
</protein>
<name>A0A3D9Z0W2_9HYPH</name>
<evidence type="ECO:0000313" key="2">
    <source>
        <dbReference type="EMBL" id="REF87640.1"/>
    </source>
</evidence>
<evidence type="ECO:0000313" key="3">
    <source>
        <dbReference type="Proteomes" id="UP000256900"/>
    </source>
</evidence>